<dbReference type="InterPro" id="IPR011066">
    <property type="entry name" value="MscS_channel_C_sf"/>
</dbReference>
<accession>A0A6F8XFL9</accession>
<evidence type="ECO:0000259" key="12">
    <source>
        <dbReference type="Pfam" id="PF25392"/>
    </source>
</evidence>
<feature type="transmembrane region" description="Helical" evidence="8">
    <location>
        <begin position="442"/>
        <end position="464"/>
    </location>
</feature>
<feature type="compositionally biased region" description="Basic and acidic residues" evidence="7">
    <location>
        <begin position="785"/>
        <end position="796"/>
    </location>
</feature>
<evidence type="ECO:0000256" key="6">
    <source>
        <dbReference type="ARBA" id="ARBA00023136"/>
    </source>
</evidence>
<protein>
    <submittedName>
        <fullName evidence="13">Mechanosensitive channel protein</fullName>
    </submittedName>
</protein>
<feature type="chain" id="PRO_5026149310" evidence="9">
    <location>
        <begin position="28"/>
        <end position="796"/>
    </location>
</feature>
<feature type="transmembrane region" description="Helical" evidence="8">
    <location>
        <begin position="188"/>
        <end position="211"/>
    </location>
</feature>
<dbReference type="PANTHER" id="PTHR30460:SF0">
    <property type="entry name" value="MODERATE CONDUCTANCE MECHANOSENSITIVE CHANNEL YBIO"/>
    <property type="match status" value="1"/>
</dbReference>
<gene>
    <name evidence="13" type="ORF">HMEPL2_22180</name>
</gene>
<feature type="region of interest" description="Disordered" evidence="7">
    <location>
        <begin position="752"/>
        <end position="796"/>
    </location>
</feature>
<dbReference type="NCBIfam" id="NF008542">
    <property type="entry name" value="PRK11465.1"/>
    <property type="match status" value="1"/>
</dbReference>
<evidence type="ECO:0000256" key="2">
    <source>
        <dbReference type="ARBA" id="ARBA00008017"/>
    </source>
</evidence>
<dbReference type="Gene3D" id="2.30.30.60">
    <property type="match status" value="1"/>
</dbReference>
<dbReference type="SUPFAM" id="SSF50182">
    <property type="entry name" value="Sm-like ribonucleoproteins"/>
    <property type="match status" value="1"/>
</dbReference>
<evidence type="ECO:0000313" key="13">
    <source>
        <dbReference type="EMBL" id="BCB71867.1"/>
    </source>
</evidence>
<evidence type="ECO:0000256" key="7">
    <source>
        <dbReference type="SAM" id="MobiDB-lite"/>
    </source>
</evidence>
<evidence type="ECO:0000256" key="3">
    <source>
        <dbReference type="ARBA" id="ARBA00022475"/>
    </source>
</evidence>
<evidence type="ECO:0000313" key="14">
    <source>
        <dbReference type="Proteomes" id="UP000501053"/>
    </source>
</evidence>
<feature type="domain" description="Moderate conductance mechanosensitive channel YbiO-like transmembrane helix 1" evidence="12">
    <location>
        <begin position="385"/>
        <end position="463"/>
    </location>
</feature>
<dbReference type="SUPFAM" id="SSF82861">
    <property type="entry name" value="Mechanosensitive channel protein MscS (YggB), transmembrane region"/>
    <property type="match status" value="1"/>
</dbReference>
<evidence type="ECO:0000256" key="9">
    <source>
        <dbReference type="SAM" id="SignalP"/>
    </source>
</evidence>
<reference evidence="13 14" key="1">
    <citation type="submission" date="2020-03" db="EMBL/GenBank/DDBJ databases">
        <title>Complete Genome Sequence of Halomonas meridiana strain Eplume2, isolated from hydrothermal-plume in the north east Pacific Ocean.</title>
        <authorList>
            <person name="Kurihara Y."/>
            <person name="Kawai S."/>
            <person name="Sakai A."/>
            <person name="Galipon J."/>
            <person name="Arakawa K."/>
        </authorList>
    </citation>
    <scope>NUCLEOTIDE SEQUENCE [LARGE SCALE GENOMIC DNA]</scope>
    <source>
        <strain evidence="13 14">Eplume2</strain>
    </source>
</reference>
<keyword evidence="6 8" id="KW-0472">Membrane</keyword>
<evidence type="ECO:0000256" key="1">
    <source>
        <dbReference type="ARBA" id="ARBA00004651"/>
    </source>
</evidence>
<dbReference type="Gene3D" id="1.10.287.1260">
    <property type="match status" value="1"/>
</dbReference>
<evidence type="ECO:0000259" key="10">
    <source>
        <dbReference type="Pfam" id="PF00924"/>
    </source>
</evidence>
<feature type="transmembrane region" description="Helical" evidence="8">
    <location>
        <begin position="378"/>
        <end position="403"/>
    </location>
</feature>
<dbReference type="InterPro" id="IPR006685">
    <property type="entry name" value="MscS_channel_2nd"/>
</dbReference>
<dbReference type="EMBL" id="AP022869">
    <property type="protein sequence ID" value="BCB71867.1"/>
    <property type="molecule type" value="Genomic_DNA"/>
</dbReference>
<dbReference type="InterPro" id="IPR057485">
    <property type="entry name" value="YbiO-like_TM1"/>
</dbReference>
<organism evidence="13 14">
    <name type="scientific">Vreelandella aquamarina</name>
    <dbReference type="NCBI Taxonomy" id="77097"/>
    <lineage>
        <taxon>Bacteria</taxon>
        <taxon>Pseudomonadati</taxon>
        <taxon>Pseudomonadota</taxon>
        <taxon>Gammaproteobacteria</taxon>
        <taxon>Oceanospirillales</taxon>
        <taxon>Halomonadaceae</taxon>
        <taxon>Vreelandella</taxon>
    </lineage>
</organism>
<feature type="signal peptide" evidence="9">
    <location>
        <begin position="1"/>
        <end position="27"/>
    </location>
</feature>
<feature type="transmembrane region" description="Helical" evidence="8">
    <location>
        <begin position="476"/>
        <end position="497"/>
    </location>
</feature>
<feature type="transmembrane region" description="Helical" evidence="8">
    <location>
        <begin position="146"/>
        <end position="167"/>
    </location>
</feature>
<keyword evidence="4 8" id="KW-0812">Transmembrane</keyword>
<feature type="domain" description="Mechanosensitive ion channel transmembrane helices 2/3" evidence="11">
    <location>
        <begin position="525"/>
        <end position="564"/>
    </location>
</feature>
<keyword evidence="5 8" id="KW-1133">Transmembrane helix</keyword>
<dbReference type="RefSeq" id="WP_172515081.1">
    <property type="nucleotide sequence ID" value="NZ_AP022869.1"/>
</dbReference>
<dbReference type="Pfam" id="PF00924">
    <property type="entry name" value="MS_channel_2nd"/>
    <property type="match status" value="1"/>
</dbReference>
<keyword evidence="14" id="KW-1185">Reference proteome</keyword>
<name>A0A6F8XFL9_9GAMM</name>
<dbReference type="InterPro" id="IPR010920">
    <property type="entry name" value="LSM_dom_sf"/>
</dbReference>
<feature type="transmembrane region" description="Helical" evidence="8">
    <location>
        <begin position="275"/>
        <end position="298"/>
    </location>
</feature>
<keyword evidence="3" id="KW-1003">Cell membrane</keyword>
<keyword evidence="9" id="KW-0732">Signal</keyword>
<dbReference type="InterPro" id="IPR049142">
    <property type="entry name" value="MS_channel_1st"/>
</dbReference>
<sequence>MTSLRLLPWLSVWMLALFAMLAGPAMAQTTLSAESDASVAEEQPSYAALADLLEDEQARQELIELLRNQASELPAGVAAELSPEAAAAGGNVAPEDVSLPRQLAELTSRVVGDVGGQIEQAVAIVGNIFTGQGAGSSFDMAAFMNAAINLGIVIVATFAIFMVFRRLAKSLFTKISGWSQQGTGLTPVLRLVLCVAIAAVVDILLIALAYVGGNLVATFAVGETGELSTRASLFLNAFLIIELLKAGVRMLFSSRYEGLRLLPISAQEASYWNRWLARLIGMVGYGLMVVVPLVNFYVAATLGQAVGTLIMLLAFIYAVGVVLKNRVRLRDNLNKMSARSTLTASRVSLQLFARTWHLFALIYFLMVFVLTLTRPGDALPFVLFATLKTLGAVVVGLLLSTFLTQTIGRRIQLSDDLRRKLPLLEVRLNSYVPNALRVLRTVIVVAVIMVVLDAWGAFNLAAWYASERGANLVGNLISVAVILIVSLGIWLGLASLIEHKLNPETGHGEPSARAKTLLSLFRNALAIAMVTITGMIVLSEIGINIGPLIAGAGVLGLAIGFGAQRLVQDVITGVFIQVENAMNTGDVVTVGGITGTAERLSIRSVGIRDLSGTYHIVPFSSVDTVSNYMREYGNHVGEYGIAYRENIDDAIAQLQLAFEDLKASDEHGHQLLADMTVAGVTALADSSVNIRVVIKTTPGDQWGVGRAYNRLVKMRFDSAGIEIPFPHTTLYFGQDKSGSAPPANLRVMQQDFTIDGSPAGQPKRAELEVDDRHRPRRGKSPSAQEAEHHKPDDEDV</sequence>
<dbReference type="InterPro" id="IPR011014">
    <property type="entry name" value="MscS_channel_TM-2"/>
</dbReference>
<evidence type="ECO:0000256" key="8">
    <source>
        <dbReference type="SAM" id="Phobius"/>
    </source>
</evidence>
<dbReference type="AlphaFoldDB" id="A0A6F8XFL9"/>
<dbReference type="InterPro" id="IPR045276">
    <property type="entry name" value="YbiO_bact"/>
</dbReference>
<feature type="transmembrane region" description="Helical" evidence="8">
    <location>
        <begin position="545"/>
        <end position="563"/>
    </location>
</feature>
<dbReference type="Gene3D" id="3.30.70.100">
    <property type="match status" value="1"/>
</dbReference>
<feature type="transmembrane region" description="Helical" evidence="8">
    <location>
        <begin position="355"/>
        <end position="372"/>
    </location>
</feature>
<dbReference type="GO" id="GO:0005886">
    <property type="term" value="C:plasma membrane"/>
    <property type="evidence" value="ECO:0007669"/>
    <property type="project" value="UniProtKB-SubCell"/>
</dbReference>
<evidence type="ECO:0000259" key="11">
    <source>
        <dbReference type="Pfam" id="PF21088"/>
    </source>
</evidence>
<dbReference type="PANTHER" id="PTHR30460">
    <property type="entry name" value="MODERATE CONDUCTANCE MECHANOSENSITIVE CHANNEL YBIO"/>
    <property type="match status" value="1"/>
</dbReference>
<dbReference type="Pfam" id="PF21088">
    <property type="entry name" value="MS_channel_1st"/>
    <property type="match status" value="1"/>
</dbReference>
<proteinExistence type="inferred from homology"/>
<feature type="compositionally biased region" description="Basic and acidic residues" evidence="7">
    <location>
        <begin position="763"/>
        <end position="773"/>
    </location>
</feature>
<feature type="transmembrane region" description="Helical" evidence="8">
    <location>
        <begin position="517"/>
        <end position="539"/>
    </location>
</feature>
<dbReference type="Pfam" id="PF25392">
    <property type="entry name" value="MS_channel_TM1"/>
    <property type="match status" value="1"/>
</dbReference>
<dbReference type="Proteomes" id="UP000501053">
    <property type="component" value="Chromosome"/>
</dbReference>
<evidence type="ECO:0000256" key="5">
    <source>
        <dbReference type="ARBA" id="ARBA00022989"/>
    </source>
</evidence>
<dbReference type="InterPro" id="IPR023408">
    <property type="entry name" value="MscS_beta-dom_sf"/>
</dbReference>
<feature type="domain" description="Mechanosensitive ion channel MscS" evidence="10">
    <location>
        <begin position="566"/>
        <end position="629"/>
    </location>
</feature>
<comment type="subcellular location">
    <subcellularLocation>
        <location evidence="1">Cell membrane</location>
        <topology evidence="1">Multi-pass membrane protein</topology>
    </subcellularLocation>
</comment>
<feature type="transmembrane region" description="Helical" evidence="8">
    <location>
        <begin position="231"/>
        <end position="252"/>
    </location>
</feature>
<comment type="similarity">
    <text evidence="2">Belongs to the MscS (TC 1.A.23) family.</text>
</comment>
<dbReference type="GO" id="GO:0008381">
    <property type="term" value="F:mechanosensitive monoatomic ion channel activity"/>
    <property type="evidence" value="ECO:0007669"/>
    <property type="project" value="InterPro"/>
</dbReference>
<evidence type="ECO:0000256" key="4">
    <source>
        <dbReference type="ARBA" id="ARBA00022692"/>
    </source>
</evidence>
<feature type="transmembrane region" description="Helical" evidence="8">
    <location>
        <begin position="304"/>
        <end position="323"/>
    </location>
</feature>
<dbReference type="SUPFAM" id="SSF82689">
    <property type="entry name" value="Mechanosensitive channel protein MscS (YggB), C-terminal domain"/>
    <property type="match status" value="1"/>
</dbReference>